<dbReference type="GO" id="GO:0009061">
    <property type="term" value="P:anaerobic respiration"/>
    <property type="evidence" value="ECO:0007669"/>
    <property type="project" value="TreeGrafter"/>
</dbReference>
<name>A0A2G1DL07_9BACT</name>
<keyword evidence="9" id="KW-0411">Iron-sulfur</keyword>
<evidence type="ECO:0000256" key="4">
    <source>
        <dbReference type="ARBA" id="ARBA00022485"/>
    </source>
</evidence>
<dbReference type="GO" id="GO:0030313">
    <property type="term" value="C:cell envelope"/>
    <property type="evidence" value="ECO:0007669"/>
    <property type="project" value="UniProtKB-SubCell"/>
</dbReference>
<evidence type="ECO:0000313" key="13">
    <source>
        <dbReference type="Proteomes" id="UP000221222"/>
    </source>
</evidence>
<dbReference type="NCBIfam" id="TIGR01409">
    <property type="entry name" value="TAT_signal_seq"/>
    <property type="match status" value="1"/>
</dbReference>
<organism evidence="12 13">
    <name type="scientific">Malaciobacter molluscorum LMG 25693</name>
    <dbReference type="NCBI Taxonomy" id="870501"/>
    <lineage>
        <taxon>Bacteria</taxon>
        <taxon>Pseudomonadati</taxon>
        <taxon>Campylobacterota</taxon>
        <taxon>Epsilonproteobacteria</taxon>
        <taxon>Campylobacterales</taxon>
        <taxon>Arcobacteraceae</taxon>
        <taxon>Malaciobacter</taxon>
    </lineage>
</organism>
<evidence type="ECO:0000313" key="12">
    <source>
        <dbReference type="EMBL" id="PHO19203.1"/>
    </source>
</evidence>
<dbReference type="InterPro" id="IPR027467">
    <property type="entry name" value="MopterinOxRdtase_cofactor_BS"/>
</dbReference>
<dbReference type="InterPro" id="IPR006963">
    <property type="entry name" value="Mopterin_OxRdtase_4Fe-4S_dom"/>
</dbReference>
<evidence type="ECO:0000256" key="8">
    <source>
        <dbReference type="ARBA" id="ARBA00023004"/>
    </source>
</evidence>
<comment type="subcellular location">
    <subcellularLocation>
        <location evidence="2">Cell envelope</location>
    </subcellularLocation>
</comment>
<dbReference type="Gene3D" id="3.40.50.740">
    <property type="match status" value="1"/>
</dbReference>
<dbReference type="GO" id="GO:0051539">
    <property type="term" value="F:4 iron, 4 sulfur cluster binding"/>
    <property type="evidence" value="ECO:0007669"/>
    <property type="project" value="UniProtKB-KW"/>
</dbReference>
<keyword evidence="10" id="KW-0732">Signal</keyword>
<evidence type="ECO:0000256" key="6">
    <source>
        <dbReference type="ARBA" id="ARBA00022723"/>
    </source>
</evidence>
<dbReference type="GO" id="GO:0009055">
    <property type="term" value="F:electron transfer activity"/>
    <property type="evidence" value="ECO:0007669"/>
    <property type="project" value="TreeGrafter"/>
</dbReference>
<evidence type="ECO:0000256" key="10">
    <source>
        <dbReference type="SAM" id="SignalP"/>
    </source>
</evidence>
<feature type="chain" id="PRO_5013948158" description="4Fe-4S Mo/W bis-MGD-type domain-containing protein" evidence="10">
    <location>
        <begin position="36"/>
        <end position="189"/>
    </location>
</feature>
<evidence type="ECO:0000256" key="7">
    <source>
        <dbReference type="ARBA" id="ARBA00023002"/>
    </source>
</evidence>
<feature type="domain" description="4Fe-4S Mo/W bis-MGD-type" evidence="11">
    <location>
        <begin position="58"/>
        <end position="114"/>
    </location>
</feature>
<evidence type="ECO:0000256" key="5">
    <source>
        <dbReference type="ARBA" id="ARBA00022505"/>
    </source>
</evidence>
<sequence>MSNSTYDALKAKVGRRSFIKMAAVATASGAISAFANNNNDGVTREATKEEIKNPFPGSKKVKTICTACSVGCGIIAEVHNGVWVRQEVAQDHPVSLGGHCCKGADMIDMVRSEVRLKHPMVKEKGQWKRISWDDAYDRISKKLKDLREKESPDATMFLGSAKMGTEQAYYFRKFAAMYGTNNIDHQARI</sequence>
<keyword evidence="4" id="KW-0004">4Fe-4S</keyword>
<dbReference type="PROSITE" id="PS00551">
    <property type="entry name" value="MOLYBDOPTERIN_PROK_1"/>
    <property type="match status" value="1"/>
</dbReference>
<keyword evidence="7" id="KW-0560">Oxidoreductase</keyword>
<evidence type="ECO:0000256" key="1">
    <source>
        <dbReference type="ARBA" id="ARBA00001966"/>
    </source>
</evidence>
<proteinExistence type="inferred from homology"/>
<dbReference type="EMBL" id="NXFY01000001">
    <property type="protein sequence ID" value="PHO19203.1"/>
    <property type="molecule type" value="Genomic_DNA"/>
</dbReference>
<keyword evidence="13" id="KW-1185">Reference proteome</keyword>
<dbReference type="InterPro" id="IPR006656">
    <property type="entry name" value="Mopterin_OxRdtase"/>
</dbReference>
<feature type="signal peptide" evidence="10">
    <location>
        <begin position="1"/>
        <end position="35"/>
    </location>
</feature>
<dbReference type="GO" id="GO:0030151">
    <property type="term" value="F:molybdenum ion binding"/>
    <property type="evidence" value="ECO:0007669"/>
    <property type="project" value="TreeGrafter"/>
</dbReference>
<dbReference type="InterPro" id="IPR006311">
    <property type="entry name" value="TAT_signal"/>
</dbReference>
<dbReference type="AlphaFoldDB" id="A0A2G1DL07"/>
<evidence type="ECO:0000256" key="9">
    <source>
        <dbReference type="ARBA" id="ARBA00023014"/>
    </source>
</evidence>
<keyword evidence="8" id="KW-0408">Iron</keyword>
<dbReference type="Pfam" id="PF04879">
    <property type="entry name" value="Molybdop_Fe4S4"/>
    <property type="match status" value="1"/>
</dbReference>
<keyword evidence="5" id="KW-0500">Molybdenum</keyword>
<gene>
    <name evidence="12" type="ORF">CPU12_00020</name>
</gene>
<evidence type="ECO:0000256" key="3">
    <source>
        <dbReference type="ARBA" id="ARBA00010312"/>
    </source>
</evidence>
<dbReference type="PROSITE" id="PS51318">
    <property type="entry name" value="TAT"/>
    <property type="match status" value="1"/>
</dbReference>
<evidence type="ECO:0000256" key="2">
    <source>
        <dbReference type="ARBA" id="ARBA00004196"/>
    </source>
</evidence>
<dbReference type="SMART" id="SM00926">
    <property type="entry name" value="Molybdop_Fe4S4"/>
    <property type="match status" value="1"/>
</dbReference>
<dbReference type="PANTHER" id="PTHR43598">
    <property type="entry name" value="TUNGSTEN-CONTAINING FORMYLMETHANOFURAN DEHYDROGENASE 2 SUBUNIT B"/>
    <property type="match status" value="1"/>
</dbReference>
<dbReference type="PROSITE" id="PS51669">
    <property type="entry name" value="4FE4S_MOW_BIS_MGD"/>
    <property type="match status" value="1"/>
</dbReference>
<dbReference type="SUPFAM" id="SSF53706">
    <property type="entry name" value="Formate dehydrogenase/DMSO reductase, domains 1-3"/>
    <property type="match status" value="1"/>
</dbReference>
<dbReference type="PANTHER" id="PTHR43598:SF1">
    <property type="entry name" value="FORMATE DEHYDROGENASE-O MAJOR SUBUNIT"/>
    <property type="match status" value="1"/>
</dbReference>
<protein>
    <recommendedName>
        <fullName evidence="11">4Fe-4S Mo/W bis-MGD-type domain-containing protein</fullName>
    </recommendedName>
</protein>
<dbReference type="Pfam" id="PF00384">
    <property type="entry name" value="Molybdopterin"/>
    <property type="match status" value="1"/>
</dbReference>
<dbReference type="FunFam" id="2.20.25.90:FF:000006">
    <property type="entry name" value="Formate dehydrogenase alpha subunit"/>
    <property type="match status" value="1"/>
</dbReference>
<accession>A0A2G1DL07</accession>
<keyword evidence="6" id="KW-0479">Metal-binding</keyword>
<reference evidence="12 13" key="1">
    <citation type="submission" date="2017-09" db="EMBL/GenBank/DDBJ databases">
        <title>Arcobacter canalis sp. nov., a new species isolated from a water canal contaminated with urban sewage.</title>
        <authorList>
            <person name="Perez-Cataluna A."/>
            <person name="Salas-Masso N."/>
            <person name="Figueras M.J."/>
        </authorList>
    </citation>
    <scope>NUCLEOTIDE SEQUENCE [LARGE SCALE GENOMIC DNA]</scope>
    <source>
        <strain evidence="12 13">F98-3</strain>
    </source>
</reference>
<comment type="caution">
    <text evidence="12">The sequence shown here is derived from an EMBL/GenBank/DDBJ whole genome shotgun (WGS) entry which is preliminary data.</text>
</comment>
<comment type="cofactor">
    <cofactor evidence="1">
        <name>[4Fe-4S] cluster</name>
        <dbReference type="ChEBI" id="CHEBI:49883"/>
    </cofactor>
</comment>
<comment type="similarity">
    <text evidence="3">Belongs to the prokaryotic molybdopterin-containing oxidoreductase family.</text>
</comment>
<evidence type="ECO:0000259" key="11">
    <source>
        <dbReference type="PROSITE" id="PS51669"/>
    </source>
</evidence>
<dbReference type="Gene3D" id="2.20.25.90">
    <property type="entry name" value="ADC-like domains"/>
    <property type="match status" value="1"/>
</dbReference>
<dbReference type="GO" id="GO:0016491">
    <property type="term" value="F:oxidoreductase activity"/>
    <property type="evidence" value="ECO:0007669"/>
    <property type="project" value="UniProtKB-KW"/>
</dbReference>
<dbReference type="InterPro" id="IPR019546">
    <property type="entry name" value="TAT_signal_bac_arc"/>
</dbReference>
<dbReference type="Proteomes" id="UP000221222">
    <property type="component" value="Unassembled WGS sequence"/>
</dbReference>